<evidence type="ECO:0000313" key="10">
    <source>
        <dbReference type="WBParaSite" id="SSLN_0001003101-mRNA-1"/>
    </source>
</evidence>
<reference evidence="10" key="1">
    <citation type="submission" date="2016-06" db="UniProtKB">
        <authorList>
            <consortium name="WormBaseParasite"/>
        </authorList>
    </citation>
    <scope>IDENTIFICATION</scope>
</reference>
<evidence type="ECO:0000256" key="1">
    <source>
        <dbReference type="ARBA" id="ARBA00004477"/>
    </source>
</evidence>
<comment type="similarity">
    <text evidence="2">Belongs to the EMC6 family.</text>
</comment>
<evidence type="ECO:0000256" key="7">
    <source>
        <dbReference type="SAM" id="Phobius"/>
    </source>
</evidence>
<name>A0A183SZM1_SCHSO</name>
<evidence type="ECO:0000256" key="2">
    <source>
        <dbReference type="ARBA" id="ARBA00009436"/>
    </source>
</evidence>
<evidence type="ECO:0000313" key="8">
    <source>
        <dbReference type="EMBL" id="VDL96054.1"/>
    </source>
</evidence>
<dbReference type="STRING" id="70667.A0A183SZM1"/>
<evidence type="ECO:0000256" key="5">
    <source>
        <dbReference type="ARBA" id="ARBA00022989"/>
    </source>
</evidence>
<dbReference type="AlphaFoldDB" id="A0A183SZM1"/>
<accession>A0A183SZM1</accession>
<keyword evidence="3 7" id="KW-0812">Transmembrane</keyword>
<evidence type="ECO:0000256" key="3">
    <source>
        <dbReference type="ARBA" id="ARBA00022692"/>
    </source>
</evidence>
<dbReference type="GO" id="GO:0005789">
    <property type="term" value="C:endoplasmic reticulum membrane"/>
    <property type="evidence" value="ECO:0007669"/>
    <property type="project" value="UniProtKB-SubCell"/>
</dbReference>
<feature type="transmembrane region" description="Helical" evidence="7">
    <location>
        <begin position="95"/>
        <end position="112"/>
    </location>
</feature>
<feature type="transmembrane region" description="Helical" evidence="7">
    <location>
        <begin position="31"/>
        <end position="50"/>
    </location>
</feature>
<keyword evidence="6 7" id="KW-0472">Membrane</keyword>
<protein>
    <submittedName>
        <fullName evidence="10">Rab5-interacting protein</fullName>
    </submittedName>
</protein>
<dbReference type="Pfam" id="PF07019">
    <property type="entry name" value="EMC6"/>
    <property type="match status" value="1"/>
</dbReference>
<proteinExistence type="inferred from homology"/>
<sequence length="113" mass="13197">MSFVPYTVWTTFKKAFHREAEWVEKDEFLDIIYWMRQLFGILTGIIWGFLPLKGALAISMFFVVNMAAVYIYAAVFQRVDEEEYGGFGEILKEGLVTAFATFMIVWIILFDIL</sequence>
<dbReference type="Proteomes" id="UP000275846">
    <property type="component" value="Unassembled WGS sequence"/>
</dbReference>
<dbReference type="PANTHER" id="PTHR12906">
    <property type="entry name" value="PROTEIN C20ORF24 RAB5-INTERACTING PROTEIN"/>
    <property type="match status" value="1"/>
</dbReference>
<keyword evidence="5 7" id="KW-1133">Transmembrane helix</keyword>
<evidence type="ECO:0000256" key="6">
    <source>
        <dbReference type="ARBA" id="ARBA00023136"/>
    </source>
</evidence>
<dbReference type="InterPro" id="IPR010742">
    <property type="entry name" value="RCAF1"/>
</dbReference>
<keyword evidence="4" id="KW-0256">Endoplasmic reticulum</keyword>
<gene>
    <name evidence="8" type="ORF">SSLN_LOCUS9669</name>
</gene>
<dbReference type="InterPro" id="IPR029008">
    <property type="entry name" value="EMC6-like"/>
</dbReference>
<feature type="transmembrane region" description="Helical" evidence="7">
    <location>
        <begin position="55"/>
        <end position="75"/>
    </location>
</feature>
<dbReference type="GO" id="GO:0005739">
    <property type="term" value="C:mitochondrion"/>
    <property type="evidence" value="ECO:0007669"/>
    <property type="project" value="GOC"/>
</dbReference>
<dbReference type="PANTHER" id="PTHR12906:SF0">
    <property type="entry name" value="GEL COMPLEX SUBUNIT OPTI"/>
    <property type="match status" value="1"/>
</dbReference>
<comment type="subcellular location">
    <subcellularLocation>
        <location evidence="1">Endoplasmic reticulum membrane</location>
        <topology evidence="1">Multi-pass membrane protein</topology>
    </subcellularLocation>
</comment>
<dbReference type="OrthoDB" id="286395at2759"/>
<evidence type="ECO:0000313" key="9">
    <source>
        <dbReference type="Proteomes" id="UP000275846"/>
    </source>
</evidence>
<organism evidence="10">
    <name type="scientific">Schistocephalus solidus</name>
    <name type="common">Tapeworm</name>
    <dbReference type="NCBI Taxonomy" id="70667"/>
    <lineage>
        <taxon>Eukaryota</taxon>
        <taxon>Metazoa</taxon>
        <taxon>Spiralia</taxon>
        <taxon>Lophotrochozoa</taxon>
        <taxon>Platyhelminthes</taxon>
        <taxon>Cestoda</taxon>
        <taxon>Eucestoda</taxon>
        <taxon>Diphyllobothriidea</taxon>
        <taxon>Diphyllobothriidae</taxon>
        <taxon>Schistocephalus</taxon>
    </lineage>
</organism>
<evidence type="ECO:0000256" key="4">
    <source>
        <dbReference type="ARBA" id="ARBA00022824"/>
    </source>
</evidence>
<dbReference type="WBParaSite" id="SSLN_0001003101-mRNA-1">
    <property type="protein sequence ID" value="SSLN_0001003101-mRNA-1"/>
    <property type="gene ID" value="SSLN_0001003101"/>
</dbReference>
<keyword evidence="9" id="KW-1185">Reference proteome</keyword>
<dbReference type="GO" id="GO:0097250">
    <property type="term" value="P:mitochondrial respirasome assembly"/>
    <property type="evidence" value="ECO:0007669"/>
    <property type="project" value="InterPro"/>
</dbReference>
<dbReference type="EMBL" id="UYSU01035387">
    <property type="protein sequence ID" value="VDL96054.1"/>
    <property type="molecule type" value="Genomic_DNA"/>
</dbReference>
<reference evidence="8 9" key="2">
    <citation type="submission" date="2018-11" db="EMBL/GenBank/DDBJ databases">
        <authorList>
            <consortium name="Pathogen Informatics"/>
        </authorList>
    </citation>
    <scope>NUCLEOTIDE SEQUENCE [LARGE SCALE GENOMIC DNA]</scope>
    <source>
        <strain evidence="8 9">NST_G2</strain>
    </source>
</reference>